<evidence type="ECO:0000313" key="4">
    <source>
        <dbReference type="Proteomes" id="UP000000845"/>
    </source>
</evidence>
<dbReference type="STRING" id="526218.Sterm_4032"/>
<evidence type="ECO:0000256" key="2">
    <source>
        <dbReference type="SAM" id="SignalP"/>
    </source>
</evidence>
<feature type="chain" id="PRO_5003020790" description="Adhesion protein FadA" evidence="2">
    <location>
        <begin position="22"/>
        <end position="81"/>
    </location>
</feature>
<feature type="signal peptide" evidence="2">
    <location>
        <begin position="1"/>
        <end position="21"/>
    </location>
</feature>
<reference evidence="3 4" key="2">
    <citation type="journal article" date="2010" name="Stand. Genomic Sci.">
        <title>Complete genome sequence of Sebaldella termitidis type strain (NCTC 11300).</title>
        <authorList>
            <person name="Harmon-Smith M."/>
            <person name="Celia L."/>
            <person name="Chertkov O."/>
            <person name="Lapidus A."/>
            <person name="Copeland A."/>
            <person name="Glavina Del Rio T."/>
            <person name="Nolan M."/>
            <person name="Lucas S."/>
            <person name="Tice H."/>
            <person name="Cheng J.F."/>
            <person name="Han C."/>
            <person name="Detter J.C."/>
            <person name="Bruce D."/>
            <person name="Goodwin L."/>
            <person name="Pitluck S."/>
            <person name="Pati A."/>
            <person name="Liolios K."/>
            <person name="Ivanova N."/>
            <person name="Mavromatis K."/>
            <person name="Mikhailova N."/>
            <person name="Chen A."/>
            <person name="Palaniappan K."/>
            <person name="Land M."/>
            <person name="Hauser L."/>
            <person name="Chang Y.J."/>
            <person name="Jeffries C.D."/>
            <person name="Brettin T."/>
            <person name="Goker M."/>
            <person name="Beck B."/>
            <person name="Bristow J."/>
            <person name="Eisen J.A."/>
            <person name="Markowitz V."/>
            <person name="Hugenholtz P."/>
            <person name="Kyrpides N.C."/>
            <person name="Klenk H.P."/>
            <person name="Chen F."/>
        </authorList>
    </citation>
    <scope>NUCLEOTIDE SEQUENCE [LARGE SCALE GENOMIC DNA]</scope>
    <source>
        <strain evidence="4">ATCC 33386 / NCTC 11300</strain>
    </source>
</reference>
<proteinExistence type="predicted"/>
<dbReference type="HOGENOM" id="CLU_195342_0_0_0"/>
<sequence>MKKRASVFLLLVLFGTQLSIAAPKIKRGKKTESQKMQEEIDRIEKRVNEINKNIEDYKVNEVKLDELEEKYSGTVKDLRLD</sequence>
<evidence type="ECO:0008006" key="5">
    <source>
        <dbReference type="Google" id="ProtNLM"/>
    </source>
</evidence>
<dbReference type="KEGG" id="str:Sterm_4032"/>
<evidence type="ECO:0000256" key="1">
    <source>
        <dbReference type="SAM" id="Coils"/>
    </source>
</evidence>
<reference evidence="4" key="1">
    <citation type="submission" date="2009-09" db="EMBL/GenBank/DDBJ databases">
        <title>The complete chromosome of Sebaldella termitidis ATCC 33386.</title>
        <authorList>
            <consortium name="US DOE Joint Genome Institute (JGI-PGF)"/>
            <person name="Lucas S."/>
            <person name="Copeland A."/>
            <person name="Lapidus A."/>
            <person name="Glavina del Rio T."/>
            <person name="Dalin E."/>
            <person name="Tice H."/>
            <person name="Bruce D."/>
            <person name="Goodwin L."/>
            <person name="Pitluck S."/>
            <person name="Kyrpides N."/>
            <person name="Mavromatis K."/>
            <person name="Ivanova N."/>
            <person name="Mikhailova N."/>
            <person name="Sims D."/>
            <person name="Meincke L."/>
            <person name="Brettin T."/>
            <person name="Detter J.C."/>
            <person name="Han C."/>
            <person name="Larimer F."/>
            <person name="Land M."/>
            <person name="Hauser L."/>
            <person name="Markowitz V."/>
            <person name="Cheng J.F."/>
            <person name="Hugenholtz P."/>
            <person name="Woyke T."/>
            <person name="Wu D."/>
            <person name="Eisen J.A."/>
        </authorList>
    </citation>
    <scope>NUCLEOTIDE SEQUENCE [LARGE SCALE GENOMIC DNA]</scope>
    <source>
        <strain evidence="4">ATCC 33386 / NCTC 11300</strain>
    </source>
</reference>
<dbReference type="RefSeq" id="WP_012863439.1">
    <property type="nucleotide sequence ID" value="NC_013517.1"/>
</dbReference>
<name>D1AGZ4_SEBTE</name>
<organism evidence="3 4">
    <name type="scientific">Sebaldella termitidis (strain ATCC 33386 / NCTC 11300)</name>
    <dbReference type="NCBI Taxonomy" id="526218"/>
    <lineage>
        <taxon>Bacteria</taxon>
        <taxon>Fusobacteriati</taxon>
        <taxon>Fusobacteriota</taxon>
        <taxon>Fusobacteriia</taxon>
        <taxon>Fusobacteriales</taxon>
        <taxon>Leptotrichiaceae</taxon>
        <taxon>Sebaldella</taxon>
    </lineage>
</organism>
<keyword evidence="4" id="KW-1185">Reference proteome</keyword>
<keyword evidence="1" id="KW-0175">Coiled coil</keyword>
<dbReference type="Proteomes" id="UP000000845">
    <property type="component" value="Chromosome"/>
</dbReference>
<feature type="coiled-coil region" evidence="1">
    <location>
        <begin position="26"/>
        <end position="70"/>
    </location>
</feature>
<dbReference type="EMBL" id="CP001739">
    <property type="protein sequence ID" value="ACZ10864.1"/>
    <property type="molecule type" value="Genomic_DNA"/>
</dbReference>
<gene>
    <name evidence="3" type="ordered locus">Sterm_4032</name>
</gene>
<evidence type="ECO:0000313" key="3">
    <source>
        <dbReference type="EMBL" id="ACZ10864.1"/>
    </source>
</evidence>
<dbReference type="AlphaFoldDB" id="D1AGZ4"/>
<keyword evidence="2" id="KW-0732">Signal</keyword>
<accession>D1AGZ4</accession>
<protein>
    <recommendedName>
        <fullName evidence="5">Adhesion protein FadA</fullName>
    </recommendedName>
</protein>